<dbReference type="STRING" id="97481.SAMN05444853_10429"/>
<keyword evidence="2" id="KW-0255">Endonuclease</keyword>
<proteinExistence type="predicted"/>
<evidence type="ECO:0000259" key="1">
    <source>
        <dbReference type="Pfam" id="PF13392"/>
    </source>
</evidence>
<evidence type="ECO:0000313" key="2">
    <source>
        <dbReference type="EMBL" id="SEM05935.1"/>
    </source>
</evidence>
<dbReference type="InterPro" id="IPR003615">
    <property type="entry name" value="HNH_nuc"/>
</dbReference>
<dbReference type="Pfam" id="PF13392">
    <property type="entry name" value="HNH_3"/>
    <property type="match status" value="1"/>
</dbReference>
<dbReference type="Gene3D" id="3.90.75.20">
    <property type="match status" value="1"/>
</dbReference>
<dbReference type="Proteomes" id="UP000198883">
    <property type="component" value="Unassembled WGS sequence"/>
</dbReference>
<feature type="domain" description="HNH nuclease" evidence="1">
    <location>
        <begin position="119"/>
        <end position="155"/>
    </location>
</feature>
<dbReference type="EMBL" id="FOBN01000004">
    <property type="protein sequence ID" value="SEM05935.1"/>
    <property type="molecule type" value="Genomic_DNA"/>
</dbReference>
<dbReference type="RefSeq" id="WP_090920612.1">
    <property type="nucleotide sequence ID" value="NZ_CP016180.1"/>
</dbReference>
<dbReference type="AlphaFoldDB" id="A0A1H7VAN8"/>
<dbReference type="GeneID" id="83545338"/>
<reference evidence="3" key="1">
    <citation type="submission" date="2016-10" db="EMBL/GenBank/DDBJ databases">
        <authorList>
            <person name="Varghese N."/>
            <person name="Submissions S."/>
        </authorList>
    </citation>
    <scope>NUCLEOTIDE SEQUENCE [LARGE SCALE GENOMIC DNA]</scope>
    <source>
        <strain evidence="3">DSM 24204</strain>
    </source>
</reference>
<dbReference type="GO" id="GO:0004519">
    <property type="term" value="F:endonuclease activity"/>
    <property type="evidence" value="ECO:0007669"/>
    <property type="project" value="UniProtKB-KW"/>
</dbReference>
<gene>
    <name evidence="2" type="ORF">SAMN05444853_10429</name>
</gene>
<dbReference type="InterPro" id="IPR044925">
    <property type="entry name" value="His-Me_finger_sf"/>
</dbReference>
<keyword evidence="2" id="KW-0378">Hydrolase</keyword>
<keyword evidence="2" id="KW-0540">Nuclease</keyword>
<protein>
    <submittedName>
        <fullName evidence="2">HNH endonuclease</fullName>
    </submittedName>
</protein>
<accession>A0A1H7VAN8</accession>
<dbReference type="OrthoDB" id="6638408at2"/>
<name>A0A1H7VAN8_9PAST</name>
<sequence>MKGKKIHYSKAELIWIELNQKGKSRKDLTLEFNSKFNRKLSVAHLSALCKRRNWKNGLSGQFVKGAVSWNKGKKGLTGPNRTSFKKGEIPPKTLPVGSTRLSVQGYYEIKISEPNKWALMHREIWTNHYGEIANNEVIVFKDGDKSNCDIENLMKINRGALCIANRYFSKYPNKLKETVYLMAQLKYKSSQRGK</sequence>
<dbReference type="SUPFAM" id="SSF54060">
    <property type="entry name" value="His-Me finger endonucleases"/>
    <property type="match status" value="1"/>
</dbReference>
<organism evidence="2 3">
    <name type="scientific">Phocoenobacter skyensis</name>
    <dbReference type="NCBI Taxonomy" id="97481"/>
    <lineage>
        <taxon>Bacteria</taxon>
        <taxon>Pseudomonadati</taxon>
        <taxon>Pseudomonadota</taxon>
        <taxon>Gammaproteobacteria</taxon>
        <taxon>Pasteurellales</taxon>
        <taxon>Pasteurellaceae</taxon>
        <taxon>Phocoenobacter</taxon>
    </lineage>
</organism>
<evidence type="ECO:0000313" key="3">
    <source>
        <dbReference type="Proteomes" id="UP000198883"/>
    </source>
</evidence>